<keyword evidence="1" id="KW-0812">Transmembrane</keyword>
<sequence>MPTSDDIDRDASGGSRLRRAWSTTSAYLGGAIAATCAVAAHFVPDGVGNIVLGAAGAAVLGGAVGAVIQSAPEPGPRWPPPLGIYHYLCPWRVADLHAQLFYGANIQQVVRTGRRSGKRTGTTIRVARSEAAVGREFETSQEYESAFDLSLVNQLQEAREALSDRALLHDLDDDAELRWYSQPTKSSSNEFVELSVPGADIDRAFERHPAETCDKQSCIRRSRECTVEVSVPVGPQGTDHTGAQPWTATIQLGAWGRSKIDYAGIDLMPKVTVLAAVRVVDRDARSLTLRTLAVFS</sequence>
<evidence type="ECO:0000313" key="2">
    <source>
        <dbReference type="EMBL" id="MFD2025254.1"/>
    </source>
</evidence>
<dbReference type="Proteomes" id="UP001597338">
    <property type="component" value="Unassembled WGS sequence"/>
</dbReference>
<feature type="transmembrane region" description="Helical" evidence="1">
    <location>
        <begin position="50"/>
        <end position="68"/>
    </location>
</feature>
<organism evidence="2 3">
    <name type="scientific">Promicromonospora aerolata</name>
    <dbReference type="NCBI Taxonomy" id="195749"/>
    <lineage>
        <taxon>Bacteria</taxon>
        <taxon>Bacillati</taxon>
        <taxon>Actinomycetota</taxon>
        <taxon>Actinomycetes</taxon>
        <taxon>Micrococcales</taxon>
        <taxon>Promicromonosporaceae</taxon>
        <taxon>Promicromonospora</taxon>
    </lineage>
</organism>
<proteinExistence type="predicted"/>
<accession>A0ABW4V5Y7</accession>
<dbReference type="EMBL" id="JBHUHF010000001">
    <property type="protein sequence ID" value="MFD2025254.1"/>
    <property type="molecule type" value="Genomic_DNA"/>
</dbReference>
<name>A0ABW4V5Y7_9MICO</name>
<gene>
    <name evidence="2" type="ORF">ACFSL2_07000</name>
</gene>
<keyword evidence="3" id="KW-1185">Reference proteome</keyword>
<feature type="transmembrane region" description="Helical" evidence="1">
    <location>
        <begin position="26"/>
        <end position="44"/>
    </location>
</feature>
<reference evidence="3" key="1">
    <citation type="journal article" date="2019" name="Int. J. Syst. Evol. Microbiol.">
        <title>The Global Catalogue of Microorganisms (GCM) 10K type strain sequencing project: providing services to taxonomists for standard genome sequencing and annotation.</title>
        <authorList>
            <consortium name="The Broad Institute Genomics Platform"/>
            <consortium name="The Broad Institute Genome Sequencing Center for Infectious Disease"/>
            <person name="Wu L."/>
            <person name="Ma J."/>
        </authorList>
    </citation>
    <scope>NUCLEOTIDE SEQUENCE [LARGE SCALE GENOMIC DNA]</scope>
    <source>
        <strain evidence="3">CCM 7043</strain>
    </source>
</reference>
<keyword evidence="1" id="KW-0472">Membrane</keyword>
<evidence type="ECO:0000256" key="1">
    <source>
        <dbReference type="SAM" id="Phobius"/>
    </source>
</evidence>
<comment type="caution">
    <text evidence="2">The sequence shown here is derived from an EMBL/GenBank/DDBJ whole genome shotgun (WGS) entry which is preliminary data.</text>
</comment>
<dbReference type="RefSeq" id="WP_377197159.1">
    <property type="nucleotide sequence ID" value="NZ_JBHUHF010000001.1"/>
</dbReference>
<evidence type="ECO:0000313" key="3">
    <source>
        <dbReference type="Proteomes" id="UP001597338"/>
    </source>
</evidence>
<keyword evidence="1" id="KW-1133">Transmembrane helix</keyword>
<protein>
    <submittedName>
        <fullName evidence="2">Uncharacterized protein</fullName>
    </submittedName>
</protein>